<evidence type="ECO:0000313" key="3">
    <source>
        <dbReference type="Proteomes" id="UP000383932"/>
    </source>
</evidence>
<dbReference type="InterPro" id="IPR036291">
    <property type="entry name" value="NAD(P)-bd_dom_sf"/>
</dbReference>
<dbReference type="AlphaFoldDB" id="A0A5N5QX95"/>
<proteinExistence type="predicted"/>
<dbReference type="SMART" id="SM00829">
    <property type="entry name" value="PKS_ER"/>
    <property type="match status" value="1"/>
</dbReference>
<dbReference type="Pfam" id="PF13602">
    <property type="entry name" value="ADH_zinc_N_2"/>
    <property type="match status" value="1"/>
</dbReference>
<protein>
    <submittedName>
        <fullName evidence="2">Alcohol dehydrogenase</fullName>
    </submittedName>
</protein>
<name>A0A5N5QX95_9AGAM</name>
<comment type="caution">
    <text evidence="2">The sequence shown here is derived from an EMBL/GenBank/DDBJ whole genome shotgun (WGS) entry which is preliminary data.</text>
</comment>
<dbReference type="PANTHER" id="PTHR11695:SF648">
    <property type="entry name" value="ZINC-BINDING OXIDOREDUCTASE"/>
    <property type="match status" value="1"/>
</dbReference>
<dbReference type="GO" id="GO:0016491">
    <property type="term" value="F:oxidoreductase activity"/>
    <property type="evidence" value="ECO:0007669"/>
    <property type="project" value="InterPro"/>
</dbReference>
<dbReference type="InterPro" id="IPR011032">
    <property type="entry name" value="GroES-like_sf"/>
</dbReference>
<reference evidence="2 3" key="1">
    <citation type="journal article" date="2019" name="Fungal Biol. Biotechnol.">
        <title>Draft genome sequence of fastidious pathogen Ceratobasidium theobromae, which causes vascular-streak dieback in Theobroma cacao.</title>
        <authorList>
            <person name="Ali S.S."/>
            <person name="Asman A."/>
            <person name="Shao J."/>
            <person name="Firmansyah A.P."/>
            <person name="Susilo A.W."/>
            <person name="Rosmana A."/>
            <person name="McMahon P."/>
            <person name="Junaid M."/>
            <person name="Guest D."/>
            <person name="Kheng T.Y."/>
            <person name="Meinhardt L.W."/>
            <person name="Bailey B.A."/>
        </authorList>
    </citation>
    <scope>NUCLEOTIDE SEQUENCE [LARGE SCALE GENOMIC DNA]</scope>
    <source>
        <strain evidence="2 3">CT2</strain>
    </source>
</reference>
<dbReference type="SUPFAM" id="SSF51735">
    <property type="entry name" value="NAD(P)-binding Rossmann-fold domains"/>
    <property type="match status" value="1"/>
</dbReference>
<dbReference type="OrthoDB" id="3509362at2759"/>
<dbReference type="PANTHER" id="PTHR11695">
    <property type="entry name" value="ALCOHOL DEHYDROGENASE RELATED"/>
    <property type="match status" value="1"/>
</dbReference>
<sequence length="384" mass="40753">MSELTGTYTAYAYSDTAPTLTNIVHTEVIHRPPSKGEITLRVCATALNPMDTQLAGVSGIDKVAMNWVGGRNYRKGEDNELAGRIPGADVSGVIVAIGEGVVRWKIGDKVFGFWLSPNGNGTNQAYLTLPADAPLVLKPPTLTHTQAASLPLVFLTSYAGLILRGGLDRDPEVNARRGTKVLVVGASEGTGIIGVQIAKSLGAKVVAVCSGEDAEFVKDNGADEANHTSQDISSVALSHGPYQVIYDCVGGTQLIPHLSALLAPTPNTADPHHPPASPGTYITIVGDKASRTSMGGSVTYLSSPSMLFRSFKGHTGLGPKYHCVNPTTGEEEMKALAEWSASGRIKPVIDGEPWDWIKLGEAYQRLESGWARGKVVIKWAKEEL</sequence>
<evidence type="ECO:0000259" key="1">
    <source>
        <dbReference type="SMART" id="SM00829"/>
    </source>
</evidence>
<organism evidence="2 3">
    <name type="scientific">Ceratobasidium theobromae</name>
    <dbReference type="NCBI Taxonomy" id="1582974"/>
    <lineage>
        <taxon>Eukaryota</taxon>
        <taxon>Fungi</taxon>
        <taxon>Dikarya</taxon>
        <taxon>Basidiomycota</taxon>
        <taxon>Agaricomycotina</taxon>
        <taxon>Agaricomycetes</taxon>
        <taxon>Cantharellales</taxon>
        <taxon>Ceratobasidiaceae</taxon>
        <taxon>Ceratobasidium</taxon>
    </lineage>
</organism>
<feature type="domain" description="Enoyl reductase (ER)" evidence="1">
    <location>
        <begin position="18"/>
        <end position="377"/>
    </location>
</feature>
<dbReference type="Proteomes" id="UP000383932">
    <property type="component" value="Unassembled WGS sequence"/>
</dbReference>
<dbReference type="Gene3D" id="3.90.180.10">
    <property type="entry name" value="Medium-chain alcohol dehydrogenases, catalytic domain"/>
    <property type="match status" value="1"/>
</dbReference>
<dbReference type="InterPro" id="IPR050700">
    <property type="entry name" value="YIM1/Zinc_Alcohol_DH_Fams"/>
</dbReference>
<dbReference type="CDD" id="cd08267">
    <property type="entry name" value="MDR1"/>
    <property type="match status" value="1"/>
</dbReference>
<dbReference type="Gene3D" id="3.40.50.720">
    <property type="entry name" value="NAD(P)-binding Rossmann-like Domain"/>
    <property type="match status" value="1"/>
</dbReference>
<evidence type="ECO:0000313" key="2">
    <source>
        <dbReference type="EMBL" id="KAB5595806.1"/>
    </source>
</evidence>
<dbReference type="InterPro" id="IPR020843">
    <property type="entry name" value="ER"/>
</dbReference>
<keyword evidence="3" id="KW-1185">Reference proteome</keyword>
<dbReference type="InterPro" id="IPR013154">
    <property type="entry name" value="ADH-like_N"/>
</dbReference>
<dbReference type="EMBL" id="SSOP01000006">
    <property type="protein sequence ID" value="KAB5595806.1"/>
    <property type="molecule type" value="Genomic_DNA"/>
</dbReference>
<dbReference type="Pfam" id="PF08240">
    <property type="entry name" value="ADH_N"/>
    <property type="match status" value="1"/>
</dbReference>
<gene>
    <name evidence="2" type="ORF">CTheo_819</name>
</gene>
<dbReference type="SUPFAM" id="SSF50129">
    <property type="entry name" value="GroES-like"/>
    <property type="match status" value="1"/>
</dbReference>
<accession>A0A5N5QX95</accession>